<keyword evidence="3" id="KW-1003">Cell membrane</keyword>
<evidence type="ECO:0000256" key="6">
    <source>
        <dbReference type="ARBA" id="ARBA00022737"/>
    </source>
</evidence>
<evidence type="ECO:0000313" key="12">
    <source>
        <dbReference type="Proteomes" id="UP000237105"/>
    </source>
</evidence>
<evidence type="ECO:0000256" key="9">
    <source>
        <dbReference type="ARBA" id="ARBA00023170"/>
    </source>
</evidence>
<evidence type="ECO:0000256" key="2">
    <source>
        <dbReference type="ARBA" id="ARBA00009592"/>
    </source>
</evidence>
<dbReference type="SUPFAM" id="SSF52058">
    <property type="entry name" value="L domain-like"/>
    <property type="match status" value="1"/>
</dbReference>
<organism evidence="11 12">
    <name type="scientific">Parasponia andersonii</name>
    <name type="common">Sponia andersonii</name>
    <dbReference type="NCBI Taxonomy" id="3476"/>
    <lineage>
        <taxon>Eukaryota</taxon>
        <taxon>Viridiplantae</taxon>
        <taxon>Streptophyta</taxon>
        <taxon>Embryophyta</taxon>
        <taxon>Tracheophyta</taxon>
        <taxon>Spermatophyta</taxon>
        <taxon>Magnoliopsida</taxon>
        <taxon>eudicotyledons</taxon>
        <taxon>Gunneridae</taxon>
        <taxon>Pentapetalae</taxon>
        <taxon>rosids</taxon>
        <taxon>fabids</taxon>
        <taxon>Rosales</taxon>
        <taxon>Cannabaceae</taxon>
        <taxon>Parasponia</taxon>
    </lineage>
</organism>
<evidence type="ECO:0000256" key="4">
    <source>
        <dbReference type="ARBA" id="ARBA00022614"/>
    </source>
</evidence>
<name>A0A2P5A9M6_PARAD</name>
<keyword evidence="10" id="KW-0325">Glycoprotein</keyword>
<comment type="caution">
    <text evidence="11">The sequence shown here is derived from an EMBL/GenBank/DDBJ whole genome shotgun (WGS) entry which is preliminary data.</text>
</comment>
<dbReference type="PANTHER" id="PTHR27004">
    <property type="entry name" value="RECEPTOR-LIKE PROTEIN 12 ISOFORM X1"/>
    <property type="match status" value="1"/>
</dbReference>
<comment type="subcellular location">
    <subcellularLocation>
        <location evidence="1">Cell membrane</location>
        <topology evidence="1">Single-pass type I membrane protein</topology>
    </subcellularLocation>
</comment>
<dbReference type="AlphaFoldDB" id="A0A2P5A9M6"/>
<dbReference type="EMBL" id="JXTB01000746">
    <property type="protein sequence ID" value="PON33233.1"/>
    <property type="molecule type" value="Genomic_DNA"/>
</dbReference>
<dbReference type="OrthoDB" id="1434261at2759"/>
<sequence length="102" mass="11483">MENLSNLEWLDLSSNELVGKIPWQLAANLKQLGFLNLYISKLEGPIPLGPQFNTFKEDSYGWNLGLCGFPVWKSCSSGGAQQECDHDKEHRDGLFGIYSTFQ</sequence>
<protein>
    <submittedName>
        <fullName evidence="11">LRR domain containing protein</fullName>
    </submittedName>
</protein>
<keyword evidence="7" id="KW-1133">Transmembrane helix</keyword>
<evidence type="ECO:0000256" key="10">
    <source>
        <dbReference type="ARBA" id="ARBA00023180"/>
    </source>
</evidence>
<comment type="similarity">
    <text evidence="2">Belongs to the RLP family.</text>
</comment>
<keyword evidence="9" id="KW-0675">Receptor</keyword>
<dbReference type="InterPro" id="IPR032675">
    <property type="entry name" value="LRR_dom_sf"/>
</dbReference>
<gene>
    <name evidence="11" type="ORF">PanWU01x14_354570</name>
</gene>
<evidence type="ECO:0000256" key="5">
    <source>
        <dbReference type="ARBA" id="ARBA00022692"/>
    </source>
</evidence>
<evidence type="ECO:0000313" key="11">
    <source>
        <dbReference type="EMBL" id="PON33233.1"/>
    </source>
</evidence>
<proteinExistence type="inferred from homology"/>
<keyword evidence="12" id="KW-1185">Reference proteome</keyword>
<reference evidence="12" key="1">
    <citation type="submission" date="2016-06" db="EMBL/GenBank/DDBJ databases">
        <title>Parallel loss of symbiosis genes in relatives of nitrogen-fixing non-legume Parasponia.</title>
        <authorList>
            <person name="Van Velzen R."/>
            <person name="Holmer R."/>
            <person name="Bu F."/>
            <person name="Rutten L."/>
            <person name="Van Zeijl A."/>
            <person name="Liu W."/>
            <person name="Santuari L."/>
            <person name="Cao Q."/>
            <person name="Sharma T."/>
            <person name="Shen D."/>
            <person name="Roswanjaya Y."/>
            <person name="Wardhani T."/>
            <person name="Kalhor M.S."/>
            <person name="Jansen J."/>
            <person name="Van den Hoogen J."/>
            <person name="Gungor B."/>
            <person name="Hartog M."/>
            <person name="Hontelez J."/>
            <person name="Verver J."/>
            <person name="Yang W.-C."/>
            <person name="Schijlen E."/>
            <person name="Repin R."/>
            <person name="Schilthuizen M."/>
            <person name="Schranz E."/>
            <person name="Heidstra R."/>
            <person name="Miyata K."/>
            <person name="Fedorova E."/>
            <person name="Kohlen W."/>
            <person name="Bisseling T."/>
            <person name="Smit S."/>
            <person name="Geurts R."/>
        </authorList>
    </citation>
    <scope>NUCLEOTIDE SEQUENCE [LARGE SCALE GENOMIC DNA]</scope>
    <source>
        <strain evidence="12">cv. WU1-14</strain>
    </source>
</reference>
<dbReference type="Gene3D" id="3.80.10.10">
    <property type="entry name" value="Ribonuclease Inhibitor"/>
    <property type="match status" value="1"/>
</dbReference>
<keyword evidence="8" id="KW-0472">Membrane</keyword>
<dbReference type="GO" id="GO:0005886">
    <property type="term" value="C:plasma membrane"/>
    <property type="evidence" value="ECO:0007669"/>
    <property type="project" value="UniProtKB-SubCell"/>
</dbReference>
<dbReference type="STRING" id="3476.A0A2P5A9M6"/>
<dbReference type="PANTHER" id="PTHR27004:SF203">
    <property type="entry name" value="LEUCINE-RICH REPEAT-CONTAINING N-TERMINAL PLANT-TYPE DOMAIN-CONTAINING PROTEIN"/>
    <property type="match status" value="1"/>
</dbReference>
<accession>A0A2P5A9M6</accession>
<evidence type="ECO:0000256" key="7">
    <source>
        <dbReference type="ARBA" id="ARBA00022989"/>
    </source>
</evidence>
<keyword evidence="4" id="KW-0433">Leucine-rich repeat</keyword>
<evidence type="ECO:0000256" key="3">
    <source>
        <dbReference type="ARBA" id="ARBA00022475"/>
    </source>
</evidence>
<keyword evidence="6" id="KW-0677">Repeat</keyword>
<keyword evidence="5" id="KW-0812">Transmembrane</keyword>
<evidence type="ECO:0000256" key="1">
    <source>
        <dbReference type="ARBA" id="ARBA00004251"/>
    </source>
</evidence>
<evidence type="ECO:0000256" key="8">
    <source>
        <dbReference type="ARBA" id="ARBA00023136"/>
    </source>
</evidence>
<dbReference type="Proteomes" id="UP000237105">
    <property type="component" value="Unassembled WGS sequence"/>
</dbReference>